<evidence type="ECO:0000256" key="1">
    <source>
        <dbReference type="SAM" id="MobiDB-lite"/>
    </source>
</evidence>
<comment type="caution">
    <text evidence="3">The sequence shown here is derived from an EMBL/GenBank/DDBJ whole genome shotgun (WGS) entry which is preliminary data.</text>
</comment>
<dbReference type="EMBL" id="JACHNB010000001">
    <property type="protein sequence ID" value="MBB4739414.1"/>
    <property type="molecule type" value="Genomic_DNA"/>
</dbReference>
<organism evidence="3 4">
    <name type="scientific">Actinoplanes octamycinicus</name>
    <dbReference type="NCBI Taxonomy" id="135948"/>
    <lineage>
        <taxon>Bacteria</taxon>
        <taxon>Bacillati</taxon>
        <taxon>Actinomycetota</taxon>
        <taxon>Actinomycetes</taxon>
        <taxon>Micromonosporales</taxon>
        <taxon>Micromonosporaceae</taxon>
        <taxon>Actinoplanes</taxon>
    </lineage>
</organism>
<dbReference type="AlphaFoldDB" id="A0A7W7M728"/>
<evidence type="ECO:0000256" key="2">
    <source>
        <dbReference type="SAM" id="Phobius"/>
    </source>
</evidence>
<proteinExistence type="predicted"/>
<keyword evidence="2" id="KW-1133">Transmembrane helix</keyword>
<keyword evidence="2" id="KW-0812">Transmembrane</keyword>
<feature type="transmembrane region" description="Helical" evidence="2">
    <location>
        <begin position="91"/>
        <end position="112"/>
    </location>
</feature>
<reference evidence="3 4" key="1">
    <citation type="submission" date="2020-08" db="EMBL/GenBank/DDBJ databases">
        <title>Sequencing the genomes of 1000 actinobacteria strains.</title>
        <authorList>
            <person name="Klenk H.-P."/>
        </authorList>
    </citation>
    <scope>NUCLEOTIDE SEQUENCE [LARGE SCALE GENOMIC DNA]</scope>
    <source>
        <strain evidence="3 4">DSM 45809</strain>
    </source>
</reference>
<feature type="region of interest" description="Disordered" evidence="1">
    <location>
        <begin position="1"/>
        <end position="86"/>
    </location>
</feature>
<keyword evidence="2" id="KW-0472">Membrane</keyword>
<protein>
    <submittedName>
        <fullName evidence="3">Uncharacterized protein</fullName>
    </submittedName>
</protein>
<name>A0A7W7M728_9ACTN</name>
<dbReference type="Proteomes" id="UP000546162">
    <property type="component" value="Unassembled WGS sequence"/>
</dbReference>
<evidence type="ECO:0000313" key="4">
    <source>
        <dbReference type="Proteomes" id="UP000546162"/>
    </source>
</evidence>
<dbReference type="RefSeq" id="WP_185039956.1">
    <property type="nucleotide sequence ID" value="NZ_BAABFG010000005.1"/>
</dbReference>
<sequence length="268" mass="28200">MSDPGHHNPSPDSAPAADPPAPVTPEPAPAEPSGLSGARESDRHIEIQEAPFSLLGDSSENGSGNGAENGFGDPDPDTSPPTSRRKRTRTIVLASLLAVGLAGAAALGTFYWQIHSQRDTTLTLPPQIGELTLDTGENAQQTAEYLKTALSAEVDLDETVGAVYTAPADKNVLFFGGTTLFWSPDKDLDTSFSLISDEQGAVTNLHEVDPGPLSGTMKCGTTKTESGDLPVCGWADHGSLALAMFPNRPESEAAPLMRQLRAQIQTRN</sequence>
<keyword evidence="4" id="KW-1185">Reference proteome</keyword>
<feature type="compositionally biased region" description="Pro residues" evidence="1">
    <location>
        <begin position="17"/>
        <end position="30"/>
    </location>
</feature>
<accession>A0A7W7M728</accession>
<gene>
    <name evidence="3" type="ORF">BJY16_002873</name>
</gene>
<evidence type="ECO:0000313" key="3">
    <source>
        <dbReference type="EMBL" id="MBB4739414.1"/>
    </source>
</evidence>